<dbReference type="GO" id="GO:0016592">
    <property type="term" value="C:mediator complex"/>
    <property type="evidence" value="ECO:0007669"/>
    <property type="project" value="InterPro"/>
</dbReference>
<dbReference type="Proteomes" id="UP000078561">
    <property type="component" value="Unassembled WGS sequence"/>
</dbReference>
<organism evidence="5">
    <name type="scientific">Absidia glauca</name>
    <name type="common">Pin mould</name>
    <dbReference type="NCBI Taxonomy" id="4829"/>
    <lineage>
        <taxon>Eukaryota</taxon>
        <taxon>Fungi</taxon>
        <taxon>Fungi incertae sedis</taxon>
        <taxon>Mucoromycota</taxon>
        <taxon>Mucoromycotina</taxon>
        <taxon>Mucoromycetes</taxon>
        <taxon>Mucorales</taxon>
        <taxon>Cunninghamellaceae</taxon>
        <taxon>Absidia</taxon>
    </lineage>
</organism>
<dbReference type="Gene3D" id="1.10.287.3490">
    <property type="match status" value="1"/>
</dbReference>
<keyword evidence="4" id="KW-0010">Activator</keyword>
<keyword evidence="4" id="KW-0805">Transcription regulation</keyword>
<keyword evidence="4" id="KW-0804">Transcription</keyword>
<accession>A0A163JAH2</accession>
<dbReference type="EMBL" id="LT552047">
    <property type="protein sequence ID" value="SAL98052.1"/>
    <property type="molecule type" value="Genomic_DNA"/>
</dbReference>
<comment type="similarity">
    <text evidence="2 4">Belongs to the Mediator complex subunit 11 family.</text>
</comment>
<proteinExistence type="inferred from homology"/>
<dbReference type="GO" id="GO:0003712">
    <property type="term" value="F:transcription coregulator activity"/>
    <property type="evidence" value="ECO:0007669"/>
    <property type="project" value="InterPro"/>
</dbReference>
<dbReference type="Pfam" id="PF10280">
    <property type="entry name" value="Med11"/>
    <property type="match status" value="1"/>
</dbReference>
<reference evidence="5" key="1">
    <citation type="submission" date="2016-04" db="EMBL/GenBank/DDBJ databases">
        <authorList>
            <person name="Evans L.H."/>
            <person name="Alamgir A."/>
            <person name="Owens N."/>
            <person name="Weber N.D."/>
            <person name="Virtaneva K."/>
            <person name="Barbian K."/>
            <person name="Babar A."/>
            <person name="Rosenke K."/>
        </authorList>
    </citation>
    <scope>NUCLEOTIDE SEQUENCE [LARGE SCALE GENOMIC DNA]</scope>
    <source>
        <strain evidence="5">CBS 101.48</strain>
    </source>
</reference>
<evidence type="ECO:0000256" key="2">
    <source>
        <dbReference type="ARBA" id="ARBA00008186"/>
    </source>
</evidence>
<comment type="subunit">
    <text evidence="4">Component of the Mediator complex.</text>
</comment>
<comment type="function">
    <text evidence="4">Component of the Mediator complex, a coactivator involved in the regulated transcription of nearly all RNA polymerase II-dependent genes. Mediator functions as a bridge to convey information from gene-specific regulatory proteins to the basal RNA polymerase II transcription machinery. Mediator is recruited to promoters by direct interactions with regulatory proteins and serves as a scaffold for the assembly of a functional pre-initiation complex with RNA polymerase II and the general transcription factors.</text>
</comment>
<evidence type="ECO:0000313" key="6">
    <source>
        <dbReference type="Proteomes" id="UP000078561"/>
    </source>
</evidence>
<evidence type="ECO:0000256" key="4">
    <source>
        <dbReference type="RuleBase" id="RU364147"/>
    </source>
</evidence>
<dbReference type="GO" id="GO:0006357">
    <property type="term" value="P:regulation of transcription by RNA polymerase II"/>
    <property type="evidence" value="ECO:0007669"/>
    <property type="project" value="InterPro"/>
</dbReference>
<keyword evidence="6" id="KW-1185">Reference proteome</keyword>
<dbReference type="OMA" id="HTRYLTK"/>
<name>A0A163JAH2_ABSGL</name>
<evidence type="ECO:0000256" key="1">
    <source>
        <dbReference type="ARBA" id="ARBA00004123"/>
    </source>
</evidence>
<evidence type="ECO:0000256" key="3">
    <source>
        <dbReference type="ARBA" id="ARBA00023242"/>
    </source>
</evidence>
<sequence>MDESAARIQDLHEAEKKLVLLVETAGEALDVLTDDGPSDEDAQLAIRERSGEFTDLTNRYFALVNDVQLAVRRHTHFLTQTASLPSTTKTIPFRHSVAGEQKELEIWTGSLTTLQQRIQQIKRVAQGEQHPQAPASS</sequence>
<dbReference type="InParanoid" id="A0A163JAH2"/>
<evidence type="ECO:0000313" key="5">
    <source>
        <dbReference type="EMBL" id="SAL98052.1"/>
    </source>
</evidence>
<dbReference type="OrthoDB" id="5418434at2759"/>
<comment type="subcellular location">
    <subcellularLocation>
        <location evidence="1 4">Nucleus</location>
    </subcellularLocation>
</comment>
<protein>
    <recommendedName>
        <fullName evidence="4">Mediator of RNA polymerase II transcription subunit 11</fullName>
    </recommendedName>
    <alternativeName>
        <fullName evidence="4">Mediator complex subunit 11</fullName>
    </alternativeName>
</protein>
<keyword evidence="3 4" id="KW-0539">Nucleus</keyword>
<dbReference type="InterPro" id="IPR019404">
    <property type="entry name" value="Mediator_Med11"/>
</dbReference>
<dbReference type="AlphaFoldDB" id="A0A163JAH2"/>
<gene>
    <name evidence="5" type="primary">ABSGL_03579.1 scaffold 4609</name>
    <name evidence="4" type="synonym">MED11</name>
</gene>